<evidence type="ECO:0000313" key="10">
    <source>
        <dbReference type="EMBL" id="VAX35419.1"/>
    </source>
</evidence>
<evidence type="ECO:0000256" key="5">
    <source>
        <dbReference type="ARBA" id="ARBA00022642"/>
    </source>
</evidence>
<keyword evidence="6 10" id="KW-0808">Transferase</keyword>
<evidence type="ECO:0000256" key="6">
    <source>
        <dbReference type="ARBA" id="ARBA00022679"/>
    </source>
</evidence>
<gene>
    <name evidence="10" type="ORF">MNBD_UNCLBAC01-843</name>
</gene>
<evidence type="ECO:0000256" key="8">
    <source>
        <dbReference type="ARBA" id="ARBA00023004"/>
    </source>
</evidence>
<dbReference type="GO" id="GO:0046872">
    <property type="term" value="F:metal ion binding"/>
    <property type="evidence" value="ECO:0007669"/>
    <property type="project" value="UniProtKB-KW"/>
</dbReference>
<dbReference type="GO" id="GO:0051539">
    <property type="term" value="F:4 iron, 4 sulfur cluster binding"/>
    <property type="evidence" value="ECO:0007669"/>
    <property type="project" value="UniProtKB-KW"/>
</dbReference>
<keyword evidence="4" id="KW-0004">4Fe-4S</keyword>
<evidence type="ECO:0000256" key="7">
    <source>
        <dbReference type="ARBA" id="ARBA00022723"/>
    </source>
</evidence>
<reference evidence="10" key="1">
    <citation type="submission" date="2018-06" db="EMBL/GenBank/DDBJ databases">
        <authorList>
            <person name="Zhirakovskaya E."/>
        </authorList>
    </citation>
    <scope>NUCLEOTIDE SEQUENCE</scope>
</reference>
<accession>A0A3B1CZY8</accession>
<protein>
    <recommendedName>
        <fullName evidence="3">quinolinate synthase</fullName>
        <ecNumber evidence="3">2.5.1.72</ecNumber>
    </recommendedName>
</protein>
<dbReference type="GO" id="GO:0005829">
    <property type="term" value="C:cytosol"/>
    <property type="evidence" value="ECO:0007669"/>
    <property type="project" value="TreeGrafter"/>
</dbReference>
<keyword evidence="9" id="KW-0411">Iron-sulfur</keyword>
<dbReference type="SUPFAM" id="SSF142754">
    <property type="entry name" value="NadA-like"/>
    <property type="match status" value="1"/>
</dbReference>
<dbReference type="NCBIfam" id="NF006878">
    <property type="entry name" value="PRK09375.1-2"/>
    <property type="match status" value="1"/>
</dbReference>
<dbReference type="PANTHER" id="PTHR30573">
    <property type="entry name" value="QUINOLINATE SYNTHETASE A"/>
    <property type="match status" value="1"/>
</dbReference>
<evidence type="ECO:0000256" key="3">
    <source>
        <dbReference type="ARBA" id="ARBA00012669"/>
    </source>
</evidence>
<name>A0A3B1CZY8_9ZZZZ</name>
<keyword evidence="7" id="KW-0479">Metal-binding</keyword>
<dbReference type="EC" id="2.5.1.72" evidence="3"/>
<comment type="cofactor">
    <cofactor evidence="1">
        <name>[4Fe-4S] cluster</name>
        <dbReference type="ChEBI" id="CHEBI:49883"/>
    </cofactor>
</comment>
<dbReference type="EMBL" id="UOGJ01000050">
    <property type="protein sequence ID" value="VAX35419.1"/>
    <property type="molecule type" value="Genomic_DNA"/>
</dbReference>
<dbReference type="Pfam" id="PF02445">
    <property type="entry name" value="NadA"/>
    <property type="match status" value="1"/>
</dbReference>
<keyword evidence="5" id="KW-0662">Pyridine nucleotide biosynthesis</keyword>
<proteinExistence type="predicted"/>
<comment type="pathway">
    <text evidence="2">Cofactor biosynthesis; NAD(+) biosynthesis; quinolinate from iminoaspartate: step 1/1.</text>
</comment>
<organism evidence="10">
    <name type="scientific">hydrothermal vent metagenome</name>
    <dbReference type="NCBI Taxonomy" id="652676"/>
    <lineage>
        <taxon>unclassified sequences</taxon>
        <taxon>metagenomes</taxon>
        <taxon>ecological metagenomes</taxon>
    </lineage>
</organism>
<evidence type="ECO:0000256" key="9">
    <source>
        <dbReference type="ARBA" id="ARBA00023014"/>
    </source>
</evidence>
<dbReference type="NCBIfam" id="TIGR00550">
    <property type="entry name" value="nadA"/>
    <property type="match status" value="1"/>
</dbReference>
<dbReference type="InterPro" id="IPR003473">
    <property type="entry name" value="NadA"/>
</dbReference>
<evidence type="ECO:0000256" key="4">
    <source>
        <dbReference type="ARBA" id="ARBA00022485"/>
    </source>
</evidence>
<dbReference type="AlphaFoldDB" id="A0A3B1CZY8"/>
<sequence>MLTTDQTTAQQLYETLKDIKVGKSVCQYSFKKCEELVPLINEINALKTEQNAVILVHSYVSPEIIYGVGDYVGDSYALSKNAKETKADLIVFAAVRFMGETAKILNPQKNVLIPGALDGCSLADSIDAAQVRALRKEFPDYTFVCYINTTAEVKAECDVCVTSANVYKIVENIPNDKIYFLPDQLMGKNLVLEMKRREITKDIKYFTGTCYVHEEYDSEQIFKIRTEYPQAKIVSHPECKPEICEQSDFVGSTSQMLNYMRETETKEFLMLTECGLSARLEKEFPEKRLVGTCTLCKYMKSNTLEDILRVLKNPTSKDYVNINEDIQKKALKSIEAMFKYTQL</sequence>
<evidence type="ECO:0000256" key="2">
    <source>
        <dbReference type="ARBA" id="ARBA00005065"/>
    </source>
</evidence>
<keyword evidence="8" id="KW-0408">Iron</keyword>
<dbReference type="Gene3D" id="3.40.50.10800">
    <property type="entry name" value="NadA-like"/>
    <property type="match status" value="3"/>
</dbReference>
<dbReference type="PANTHER" id="PTHR30573:SF0">
    <property type="entry name" value="QUINOLINATE SYNTHASE, CHLOROPLASTIC"/>
    <property type="match status" value="1"/>
</dbReference>
<dbReference type="UniPathway" id="UPA00253">
    <property type="reaction ID" value="UER00327"/>
</dbReference>
<dbReference type="InterPro" id="IPR036094">
    <property type="entry name" value="NadA_sf"/>
</dbReference>
<dbReference type="GO" id="GO:0034628">
    <property type="term" value="P:'de novo' NAD+ biosynthetic process from L-aspartate"/>
    <property type="evidence" value="ECO:0007669"/>
    <property type="project" value="TreeGrafter"/>
</dbReference>
<dbReference type="GO" id="GO:0008987">
    <property type="term" value="F:quinolinate synthetase A activity"/>
    <property type="evidence" value="ECO:0007669"/>
    <property type="project" value="InterPro"/>
</dbReference>
<evidence type="ECO:0000256" key="1">
    <source>
        <dbReference type="ARBA" id="ARBA00001966"/>
    </source>
</evidence>